<evidence type="ECO:0000313" key="5">
    <source>
        <dbReference type="EMBL" id="KAA5543116.1"/>
    </source>
</evidence>
<comment type="caution">
    <text evidence="5">The sequence shown here is derived from an EMBL/GenBank/DDBJ whole genome shotgun (WGS) entry which is preliminary data.</text>
</comment>
<feature type="domain" description="Gfo/Idh/MocA-like oxidoreductase bacterial type C-terminal" evidence="4">
    <location>
        <begin position="358"/>
        <end position="445"/>
    </location>
</feature>
<dbReference type="Proteomes" id="UP000324479">
    <property type="component" value="Unassembled WGS sequence"/>
</dbReference>
<evidence type="ECO:0000256" key="1">
    <source>
        <dbReference type="SAM" id="MobiDB-lite"/>
    </source>
</evidence>
<dbReference type="InterPro" id="IPR000683">
    <property type="entry name" value="Gfo/Idh/MocA-like_OxRdtase_N"/>
</dbReference>
<keyword evidence="6" id="KW-1185">Reference proteome</keyword>
<organism evidence="5 6">
    <name type="scientific">Roseiconus nitratireducens</name>
    <dbReference type="NCBI Taxonomy" id="2605748"/>
    <lineage>
        <taxon>Bacteria</taxon>
        <taxon>Pseudomonadati</taxon>
        <taxon>Planctomycetota</taxon>
        <taxon>Planctomycetia</taxon>
        <taxon>Pirellulales</taxon>
        <taxon>Pirellulaceae</taxon>
        <taxon>Roseiconus</taxon>
    </lineage>
</organism>
<name>A0A5M6D913_9BACT</name>
<sequence length="452" mass="50477">MDRRNFLAGSALAATFTATAANAFAVQGDKKRRVGLIGCGWYGKCDLLQLMNIEPVEVVSLCDVDSKMLDECADLIASRQNSKQRPRTYASYVDMLAEKDLDIVLVDTPDHWHALPMIAALESGADVWVQKPTGVDVLESKAMLDAARRTNRVVQVGTQRRSTPHLIEAKQRVVDAGLLGDVAHADVCCYYHMRAKANPPDTNPPPNLDYEAWTGPAPMRPYNELVHPRSWRAFMEYGNGIVGDMCVHMLDMVRWQLGLGWPKRISSNGGIYVDPNSKANITDTQSASFEFDEMNVDWIHRTWGSSPDPDYPWAGIIYGDKGTLKMDVHKYEFIPLRGGEKLSGKAVIETDQYPTDVTDQRDWRLELHVASAIRGHMRDFLNAIDNRSKPVADIEQGHISSASCIMANVSMDLGRTLEFDPETHTVVGDEEATESLKRPYRKPYVHPSESTA</sequence>
<accession>A0A5M6D913</accession>
<evidence type="ECO:0000259" key="3">
    <source>
        <dbReference type="Pfam" id="PF01408"/>
    </source>
</evidence>
<protein>
    <submittedName>
        <fullName evidence="5">Gfo/Idh/MocA family oxidoreductase</fullName>
    </submittedName>
</protein>
<proteinExistence type="predicted"/>
<gene>
    <name evidence="5" type="ORF">FYK55_12580</name>
</gene>
<dbReference type="RefSeq" id="WP_150076780.1">
    <property type="nucleotide sequence ID" value="NZ_VWOX01000006.1"/>
</dbReference>
<dbReference type="EMBL" id="VWOX01000006">
    <property type="protein sequence ID" value="KAA5543116.1"/>
    <property type="molecule type" value="Genomic_DNA"/>
</dbReference>
<dbReference type="Gene3D" id="3.30.360.10">
    <property type="entry name" value="Dihydrodipicolinate Reductase, domain 2"/>
    <property type="match status" value="1"/>
</dbReference>
<dbReference type="AlphaFoldDB" id="A0A5M6D913"/>
<dbReference type="InterPro" id="IPR043906">
    <property type="entry name" value="Gfo/Idh/MocA_OxRdtase_bact_C"/>
</dbReference>
<dbReference type="Gene3D" id="3.40.50.720">
    <property type="entry name" value="NAD(P)-binding Rossmann-like Domain"/>
    <property type="match status" value="1"/>
</dbReference>
<feature type="domain" description="Gfo/Idh/MocA-like oxidoreductase N-terminal" evidence="3">
    <location>
        <begin position="33"/>
        <end position="157"/>
    </location>
</feature>
<dbReference type="PANTHER" id="PTHR43818:SF5">
    <property type="entry name" value="OXIDOREDUCTASE FAMILY PROTEIN"/>
    <property type="match status" value="1"/>
</dbReference>
<evidence type="ECO:0000256" key="2">
    <source>
        <dbReference type="SAM" id="SignalP"/>
    </source>
</evidence>
<dbReference type="Pfam" id="PF01408">
    <property type="entry name" value="GFO_IDH_MocA"/>
    <property type="match status" value="1"/>
</dbReference>
<dbReference type="SUPFAM" id="SSF55347">
    <property type="entry name" value="Glyceraldehyde-3-phosphate dehydrogenase-like, C-terminal domain"/>
    <property type="match status" value="1"/>
</dbReference>
<dbReference type="PANTHER" id="PTHR43818">
    <property type="entry name" value="BCDNA.GH03377"/>
    <property type="match status" value="1"/>
</dbReference>
<keyword evidence="2" id="KW-0732">Signal</keyword>
<feature type="domain" description="Gfo/Idh/MocA-like oxidoreductase bacterial type C-terminal" evidence="4">
    <location>
        <begin position="193"/>
        <end position="258"/>
    </location>
</feature>
<dbReference type="InterPro" id="IPR036291">
    <property type="entry name" value="NAD(P)-bd_dom_sf"/>
</dbReference>
<evidence type="ECO:0000259" key="4">
    <source>
        <dbReference type="Pfam" id="PF19051"/>
    </source>
</evidence>
<dbReference type="SUPFAM" id="SSF51735">
    <property type="entry name" value="NAD(P)-binding Rossmann-fold domains"/>
    <property type="match status" value="1"/>
</dbReference>
<feature type="chain" id="PRO_5024329053" evidence="2">
    <location>
        <begin position="21"/>
        <end position="452"/>
    </location>
</feature>
<feature type="region of interest" description="Disordered" evidence="1">
    <location>
        <begin position="424"/>
        <end position="452"/>
    </location>
</feature>
<evidence type="ECO:0000313" key="6">
    <source>
        <dbReference type="Proteomes" id="UP000324479"/>
    </source>
</evidence>
<dbReference type="Pfam" id="PF19051">
    <property type="entry name" value="GFO_IDH_MocA_C2"/>
    <property type="match status" value="2"/>
</dbReference>
<dbReference type="InterPro" id="IPR050463">
    <property type="entry name" value="Gfo/Idh/MocA_oxidrdct_glycsds"/>
</dbReference>
<dbReference type="GO" id="GO:0000166">
    <property type="term" value="F:nucleotide binding"/>
    <property type="evidence" value="ECO:0007669"/>
    <property type="project" value="InterPro"/>
</dbReference>
<feature type="signal peptide" evidence="2">
    <location>
        <begin position="1"/>
        <end position="20"/>
    </location>
</feature>
<reference evidence="5 6" key="1">
    <citation type="submission" date="2019-08" db="EMBL/GenBank/DDBJ databases">
        <authorList>
            <person name="Dhanesh K."/>
            <person name="Kumar G."/>
            <person name="Sasikala C."/>
            <person name="Venkata Ramana C."/>
        </authorList>
    </citation>
    <scope>NUCLEOTIDE SEQUENCE [LARGE SCALE GENOMIC DNA]</scope>
    <source>
        <strain evidence="5 6">JC645</strain>
    </source>
</reference>